<dbReference type="GO" id="GO:0004640">
    <property type="term" value="F:phosphoribosylanthranilate isomerase activity"/>
    <property type="evidence" value="ECO:0007669"/>
    <property type="project" value="TreeGrafter"/>
</dbReference>
<dbReference type="UniPathway" id="UPA00035">
    <property type="reaction ID" value="UER00043"/>
</dbReference>
<dbReference type="Proteomes" id="UP000558070">
    <property type="component" value="Unassembled WGS sequence"/>
</dbReference>
<name>A0A7X0ZGT5_9LIST</name>
<dbReference type="RefSeq" id="WP_185607793.1">
    <property type="nucleotide sequence ID" value="NZ_JAARZO010000001.1"/>
</dbReference>
<organism evidence="11 12">
    <name type="scientific">Listeria farberi</name>
    <dbReference type="NCBI Taxonomy" id="2713500"/>
    <lineage>
        <taxon>Bacteria</taxon>
        <taxon>Bacillati</taxon>
        <taxon>Bacillota</taxon>
        <taxon>Bacilli</taxon>
        <taxon>Bacillales</taxon>
        <taxon>Listeriaceae</taxon>
        <taxon>Listeria</taxon>
    </lineage>
</organism>
<keyword evidence="5 9" id="KW-0210">Decarboxylase</keyword>
<evidence type="ECO:0000256" key="2">
    <source>
        <dbReference type="ARBA" id="ARBA00004696"/>
    </source>
</evidence>
<dbReference type="NCBIfam" id="NF001377">
    <property type="entry name" value="PRK00278.2-4"/>
    <property type="match status" value="1"/>
</dbReference>
<evidence type="ECO:0000313" key="12">
    <source>
        <dbReference type="Proteomes" id="UP000558070"/>
    </source>
</evidence>
<evidence type="ECO:0000256" key="7">
    <source>
        <dbReference type="ARBA" id="ARBA00023141"/>
    </source>
</evidence>
<dbReference type="InterPro" id="IPR011060">
    <property type="entry name" value="RibuloseP-bd_barrel"/>
</dbReference>
<evidence type="ECO:0000256" key="5">
    <source>
        <dbReference type="ARBA" id="ARBA00022793"/>
    </source>
</evidence>
<evidence type="ECO:0000256" key="1">
    <source>
        <dbReference type="ARBA" id="ARBA00001633"/>
    </source>
</evidence>
<dbReference type="HAMAP" id="MF_00134_B">
    <property type="entry name" value="IGPS_B"/>
    <property type="match status" value="1"/>
</dbReference>
<dbReference type="InterPro" id="IPR013785">
    <property type="entry name" value="Aldolase_TIM"/>
</dbReference>
<dbReference type="NCBIfam" id="NF001371">
    <property type="entry name" value="PRK00278.1-3"/>
    <property type="match status" value="1"/>
</dbReference>
<comment type="catalytic activity">
    <reaction evidence="1 9">
        <text>1-(2-carboxyphenylamino)-1-deoxy-D-ribulose 5-phosphate + H(+) = (1S,2R)-1-C-(indol-3-yl)glycerol 3-phosphate + CO2 + H2O</text>
        <dbReference type="Rhea" id="RHEA:23476"/>
        <dbReference type="ChEBI" id="CHEBI:15377"/>
        <dbReference type="ChEBI" id="CHEBI:15378"/>
        <dbReference type="ChEBI" id="CHEBI:16526"/>
        <dbReference type="ChEBI" id="CHEBI:58613"/>
        <dbReference type="ChEBI" id="CHEBI:58866"/>
        <dbReference type="EC" id="4.1.1.48"/>
    </reaction>
</comment>
<dbReference type="SUPFAM" id="SSF51366">
    <property type="entry name" value="Ribulose-phoshate binding barrel"/>
    <property type="match status" value="1"/>
</dbReference>
<keyword evidence="4 9" id="KW-0028">Amino-acid biosynthesis</keyword>
<sequence>MTFLEEILAQKAVEVAEMPLEQVAEKRKTYSFYEFLKENTDKVQLIAEVKRASPSKGEINMDVNPVAQAKSYEAAGAGMISVLTDPIFFKGSIEDLREVARNVGIPVLCKDFIISEKQLIRARNAGATVVLLIISALTEEKLITLFKQALALDLEVLVEVHDQKELAVAQKIGAKLIGVNNRNLHTFEVDIAISEILSSEFSSDACFISESGFKTADDVNRVSKEYNAVLVGEALMREATPEAAANSLKVTR</sequence>
<accession>A0A7X0ZGT5</accession>
<comment type="pathway">
    <text evidence="2 9">Amino-acid biosynthesis; L-tryptophan biosynthesis; L-tryptophan from chorismate: step 4/5.</text>
</comment>
<dbReference type="InterPro" id="IPR045186">
    <property type="entry name" value="Indole-3-glycerol_P_synth"/>
</dbReference>
<comment type="caution">
    <text evidence="11">The sequence shown here is derived from an EMBL/GenBank/DDBJ whole genome shotgun (WGS) entry which is preliminary data.</text>
</comment>
<dbReference type="EMBL" id="JAARZO010000001">
    <property type="protein sequence ID" value="MBC2287047.1"/>
    <property type="molecule type" value="Genomic_DNA"/>
</dbReference>
<evidence type="ECO:0000256" key="8">
    <source>
        <dbReference type="ARBA" id="ARBA00023239"/>
    </source>
</evidence>
<protein>
    <recommendedName>
        <fullName evidence="9">Indole-3-glycerol phosphate synthase</fullName>
        <shortName evidence="9">IGPS</shortName>
        <ecNumber evidence="9">4.1.1.48</ecNumber>
    </recommendedName>
</protein>
<dbReference type="PANTHER" id="PTHR22854">
    <property type="entry name" value="TRYPTOPHAN BIOSYNTHESIS PROTEIN"/>
    <property type="match status" value="1"/>
</dbReference>
<comment type="similarity">
    <text evidence="3 9">Belongs to the TrpC family.</text>
</comment>
<dbReference type="GO" id="GO:0000162">
    <property type="term" value="P:L-tryptophan biosynthetic process"/>
    <property type="evidence" value="ECO:0007669"/>
    <property type="project" value="UniProtKB-UniRule"/>
</dbReference>
<evidence type="ECO:0000256" key="9">
    <source>
        <dbReference type="HAMAP-Rule" id="MF_00134"/>
    </source>
</evidence>
<dbReference type="EC" id="4.1.1.48" evidence="9"/>
<keyword evidence="7 9" id="KW-0057">Aromatic amino acid biosynthesis</keyword>
<dbReference type="CDD" id="cd00331">
    <property type="entry name" value="IGPS"/>
    <property type="match status" value="1"/>
</dbReference>
<proteinExistence type="inferred from homology"/>
<dbReference type="PROSITE" id="PS00614">
    <property type="entry name" value="IGPS"/>
    <property type="match status" value="1"/>
</dbReference>
<feature type="domain" description="Indole-3-glycerol phosphate synthase" evidence="10">
    <location>
        <begin position="4"/>
        <end position="247"/>
    </location>
</feature>
<evidence type="ECO:0000256" key="3">
    <source>
        <dbReference type="ARBA" id="ARBA00008737"/>
    </source>
</evidence>
<gene>
    <name evidence="9 11" type="primary">trpC</name>
    <name evidence="11" type="ORF">HCB47_05220</name>
</gene>
<dbReference type="AlphaFoldDB" id="A0A7X0ZGT5"/>
<dbReference type="Gene3D" id="3.20.20.70">
    <property type="entry name" value="Aldolase class I"/>
    <property type="match status" value="1"/>
</dbReference>
<keyword evidence="6 9" id="KW-0822">Tryptophan biosynthesis</keyword>
<dbReference type="Pfam" id="PF00218">
    <property type="entry name" value="IGPS"/>
    <property type="match status" value="1"/>
</dbReference>
<dbReference type="GO" id="GO:0004425">
    <property type="term" value="F:indole-3-glycerol-phosphate synthase activity"/>
    <property type="evidence" value="ECO:0007669"/>
    <property type="project" value="UniProtKB-UniRule"/>
</dbReference>
<reference evidence="11 12" key="1">
    <citation type="submission" date="2020-03" db="EMBL/GenBank/DDBJ databases">
        <title>Soil Listeria distribution.</title>
        <authorList>
            <person name="Liao J."/>
            <person name="Wiedmann M."/>
        </authorList>
    </citation>
    <scope>NUCLEOTIDE SEQUENCE [LARGE SCALE GENOMIC DNA]</scope>
    <source>
        <strain evidence="11 12">FSL L7-0072</strain>
    </source>
</reference>
<evidence type="ECO:0000256" key="6">
    <source>
        <dbReference type="ARBA" id="ARBA00022822"/>
    </source>
</evidence>
<dbReference type="FunFam" id="3.20.20.70:FF:000024">
    <property type="entry name" value="Indole-3-glycerol phosphate synthase"/>
    <property type="match status" value="1"/>
</dbReference>
<evidence type="ECO:0000313" key="11">
    <source>
        <dbReference type="EMBL" id="MBC2287047.1"/>
    </source>
</evidence>
<dbReference type="InterPro" id="IPR001468">
    <property type="entry name" value="Indole-3-GlycerolPSynthase_CS"/>
</dbReference>
<dbReference type="InterPro" id="IPR013798">
    <property type="entry name" value="Indole-3-glycerol_P_synth_dom"/>
</dbReference>
<keyword evidence="8 9" id="KW-0456">Lyase</keyword>
<evidence type="ECO:0000259" key="10">
    <source>
        <dbReference type="Pfam" id="PF00218"/>
    </source>
</evidence>
<dbReference type="PANTHER" id="PTHR22854:SF2">
    <property type="entry name" value="INDOLE-3-GLYCEROL-PHOSPHATE SYNTHASE"/>
    <property type="match status" value="1"/>
</dbReference>
<evidence type="ECO:0000256" key="4">
    <source>
        <dbReference type="ARBA" id="ARBA00022605"/>
    </source>
</evidence>